<name>A0A0K9NI30_ZOSMR</name>
<accession>A0A0K9NI30</accession>
<protein>
    <submittedName>
        <fullName evidence="1">Uncharacterized protein</fullName>
    </submittedName>
</protein>
<dbReference type="Proteomes" id="UP000036987">
    <property type="component" value="Unassembled WGS sequence"/>
</dbReference>
<evidence type="ECO:0000313" key="2">
    <source>
        <dbReference type="Proteomes" id="UP000036987"/>
    </source>
</evidence>
<gene>
    <name evidence="1" type="ORF">ZOSMA_95G00130</name>
</gene>
<reference evidence="2" key="1">
    <citation type="journal article" date="2016" name="Nature">
        <title>The genome of the seagrass Zostera marina reveals angiosperm adaptation to the sea.</title>
        <authorList>
            <person name="Olsen J.L."/>
            <person name="Rouze P."/>
            <person name="Verhelst B."/>
            <person name="Lin Y.-C."/>
            <person name="Bayer T."/>
            <person name="Collen J."/>
            <person name="Dattolo E."/>
            <person name="De Paoli E."/>
            <person name="Dittami S."/>
            <person name="Maumus F."/>
            <person name="Michel G."/>
            <person name="Kersting A."/>
            <person name="Lauritano C."/>
            <person name="Lohaus R."/>
            <person name="Toepel M."/>
            <person name="Tonon T."/>
            <person name="Vanneste K."/>
            <person name="Amirebrahimi M."/>
            <person name="Brakel J."/>
            <person name="Bostroem C."/>
            <person name="Chovatia M."/>
            <person name="Grimwood J."/>
            <person name="Jenkins J.W."/>
            <person name="Jueterbock A."/>
            <person name="Mraz A."/>
            <person name="Stam W.T."/>
            <person name="Tice H."/>
            <person name="Bornberg-Bauer E."/>
            <person name="Green P.J."/>
            <person name="Pearson G.A."/>
            <person name="Procaccini G."/>
            <person name="Duarte C.M."/>
            <person name="Schmutz J."/>
            <person name="Reusch T.B.H."/>
            <person name="Van de Peer Y."/>
        </authorList>
    </citation>
    <scope>NUCLEOTIDE SEQUENCE [LARGE SCALE GENOMIC DNA]</scope>
    <source>
        <strain evidence="2">cv. Finnish</strain>
    </source>
</reference>
<evidence type="ECO:0000313" key="1">
    <source>
        <dbReference type="EMBL" id="KMZ56419.1"/>
    </source>
</evidence>
<dbReference type="AlphaFoldDB" id="A0A0K9NI30"/>
<proteinExistence type="predicted"/>
<sequence>MIGTGFKILPEYLWISIFDDDDIMTGLFQYGMMRFVSEI</sequence>
<dbReference type="EMBL" id="LFYR01002184">
    <property type="protein sequence ID" value="KMZ56419.1"/>
    <property type="molecule type" value="Genomic_DNA"/>
</dbReference>
<keyword evidence="2" id="KW-1185">Reference proteome</keyword>
<organism evidence="1 2">
    <name type="scientific">Zostera marina</name>
    <name type="common">Eelgrass</name>
    <dbReference type="NCBI Taxonomy" id="29655"/>
    <lineage>
        <taxon>Eukaryota</taxon>
        <taxon>Viridiplantae</taxon>
        <taxon>Streptophyta</taxon>
        <taxon>Embryophyta</taxon>
        <taxon>Tracheophyta</taxon>
        <taxon>Spermatophyta</taxon>
        <taxon>Magnoliopsida</taxon>
        <taxon>Liliopsida</taxon>
        <taxon>Zosteraceae</taxon>
        <taxon>Zostera</taxon>
    </lineage>
</organism>
<comment type="caution">
    <text evidence="1">The sequence shown here is derived from an EMBL/GenBank/DDBJ whole genome shotgun (WGS) entry which is preliminary data.</text>
</comment>